<accession>A0ACC0PE10</accession>
<sequence>MTCENEDEKSTNAIKSQKSKVVCDILGFVFNGASSMLIGMAECKEAASGIRFEGLTQGFSPIHNFGFSTKGLVSEMIPKIESGNPKKSISAVPLTMSLRERSEIQFYDRDLIASESEEKLEDTEFRLFLEGNFGKEKISVLKSSVLAIGAAIIGCNLLKAVDDYKPWGDTECTKRGSVWAEGGPTSSFDRTEVDDAFLDDA</sequence>
<organism evidence="1 2">
    <name type="scientific">Rhododendron molle</name>
    <name type="common">Chinese azalea</name>
    <name type="synonym">Azalea mollis</name>
    <dbReference type="NCBI Taxonomy" id="49168"/>
    <lineage>
        <taxon>Eukaryota</taxon>
        <taxon>Viridiplantae</taxon>
        <taxon>Streptophyta</taxon>
        <taxon>Embryophyta</taxon>
        <taxon>Tracheophyta</taxon>
        <taxon>Spermatophyta</taxon>
        <taxon>Magnoliopsida</taxon>
        <taxon>eudicotyledons</taxon>
        <taxon>Gunneridae</taxon>
        <taxon>Pentapetalae</taxon>
        <taxon>asterids</taxon>
        <taxon>Ericales</taxon>
        <taxon>Ericaceae</taxon>
        <taxon>Ericoideae</taxon>
        <taxon>Rhodoreae</taxon>
        <taxon>Rhododendron</taxon>
    </lineage>
</organism>
<keyword evidence="2" id="KW-1185">Reference proteome</keyword>
<gene>
    <name evidence="1" type="ORF">RHMOL_Rhmol03G0127300</name>
</gene>
<reference evidence="1" key="1">
    <citation type="submission" date="2022-02" db="EMBL/GenBank/DDBJ databases">
        <title>Plant Genome Project.</title>
        <authorList>
            <person name="Zhang R.-G."/>
        </authorList>
    </citation>
    <scope>NUCLEOTIDE SEQUENCE</scope>
    <source>
        <strain evidence="1">AT1</strain>
    </source>
</reference>
<dbReference type="EMBL" id="CM046390">
    <property type="protein sequence ID" value="KAI8563670.1"/>
    <property type="molecule type" value="Genomic_DNA"/>
</dbReference>
<proteinExistence type="predicted"/>
<evidence type="ECO:0000313" key="1">
    <source>
        <dbReference type="EMBL" id="KAI8563670.1"/>
    </source>
</evidence>
<comment type="caution">
    <text evidence="1">The sequence shown here is derived from an EMBL/GenBank/DDBJ whole genome shotgun (WGS) entry which is preliminary data.</text>
</comment>
<name>A0ACC0PE10_RHOML</name>
<protein>
    <submittedName>
        <fullName evidence="1">Uncharacterized protein</fullName>
    </submittedName>
</protein>
<dbReference type="Proteomes" id="UP001062846">
    <property type="component" value="Chromosome 3"/>
</dbReference>
<evidence type="ECO:0000313" key="2">
    <source>
        <dbReference type="Proteomes" id="UP001062846"/>
    </source>
</evidence>